<feature type="compositionally biased region" description="Basic and acidic residues" evidence="1">
    <location>
        <begin position="42"/>
        <end position="62"/>
    </location>
</feature>
<organism evidence="2 3">
    <name type="scientific">Orbilia javanica</name>
    <dbReference type="NCBI Taxonomy" id="47235"/>
    <lineage>
        <taxon>Eukaryota</taxon>
        <taxon>Fungi</taxon>
        <taxon>Dikarya</taxon>
        <taxon>Ascomycota</taxon>
        <taxon>Pezizomycotina</taxon>
        <taxon>Orbiliomycetes</taxon>
        <taxon>Orbiliales</taxon>
        <taxon>Orbiliaceae</taxon>
        <taxon>Orbilia</taxon>
    </lineage>
</organism>
<comment type="caution">
    <text evidence="2">The sequence shown here is derived from an EMBL/GenBank/DDBJ whole genome shotgun (WGS) entry which is preliminary data.</text>
</comment>
<dbReference type="AlphaFoldDB" id="A0AAN8NAE5"/>
<feature type="region of interest" description="Disordered" evidence="1">
    <location>
        <begin position="28"/>
        <end position="74"/>
    </location>
</feature>
<protein>
    <submittedName>
        <fullName evidence="2">Uncharacterized protein</fullName>
    </submittedName>
</protein>
<sequence length="74" mass="8191">MPDPKVMTPRANGSADFNLDDAFIKKPKVVVAPSDTPSRGSNPDDHKRSTQDIKQQLREKGIYVDPDDQAPKNT</sequence>
<evidence type="ECO:0000256" key="1">
    <source>
        <dbReference type="SAM" id="MobiDB-lite"/>
    </source>
</evidence>
<evidence type="ECO:0000313" key="2">
    <source>
        <dbReference type="EMBL" id="KAK6355764.1"/>
    </source>
</evidence>
<keyword evidence="3" id="KW-1185">Reference proteome</keyword>
<evidence type="ECO:0000313" key="3">
    <source>
        <dbReference type="Proteomes" id="UP001313282"/>
    </source>
</evidence>
<dbReference type="Proteomes" id="UP001313282">
    <property type="component" value="Unassembled WGS sequence"/>
</dbReference>
<dbReference type="EMBL" id="JAVHNR010000001">
    <property type="protein sequence ID" value="KAK6355764.1"/>
    <property type="molecule type" value="Genomic_DNA"/>
</dbReference>
<name>A0AAN8NAE5_9PEZI</name>
<gene>
    <name evidence="2" type="ORF">TWF718_000146</name>
</gene>
<reference evidence="2 3" key="1">
    <citation type="submission" date="2019-10" db="EMBL/GenBank/DDBJ databases">
        <authorList>
            <person name="Palmer J.M."/>
        </authorList>
    </citation>
    <scope>NUCLEOTIDE SEQUENCE [LARGE SCALE GENOMIC DNA]</scope>
    <source>
        <strain evidence="2 3">TWF718</strain>
    </source>
</reference>
<accession>A0AAN8NAE5</accession>
<proteinExistence type="predicted"/>